<gene>
    <name evidence="2" type="ORF">PF008_g15171</name>
</gene>
<comment type="caution">
    <text evidence="2">The sequence shown here is derived from an EMBL/GenBank/DDBJ whole genome shotgun (WGS) entry which is preliminary data.</text>
</comment>
<evidence type="ECO:0000256" key="1">
    <source>
        <dbReference type="SAM" id="SignalP"/>
    </source>
</evidence>
<evidence type="ECO:0008006" key="4">
    <source>
        <dbReference type="Google" id="ProtNLM"/>
    </source>
</evidence>
<keyword evidence="1" id="KW-0732">Signal</keyword>
<protein>
    <recommendedName>
        <fullName evidence="4">Secreted protein</fullName>
    </recommendedName>
</protein>
<evidence type="ECO:0000313" key="3">
    <source>
        <dbReference type="Proteomes" id="UP000486351"/>
    </source>
</evidence>
<proteinExistence type="predicted"/>
<name>A0A6G0RG84_9STRA</name>
<dbReference type="Proteomes" id="UP000486351">
    <property type="component" value="Unassembled WGS sequence"/>
</dbReference>
<reference evidence="2 3" key="1">
    <citation type="submission" date="2018-09" db="EMBL/GenBank/DDBJ databases">
        <title>Genomic investigation of the strawberry pathogen Phytophthora fragariae indicates pathogenicity is determined by transcriptional variation in three key races.</title>
        <authorList>
            <person name="Adams T.M."/>
            <person name="Armitage A.D."/>
            <person name="Sobczyk M.K."/>
            <person name="Bates H.J."/>
            <person name="Dunwell J.M."/>
            <person name="Nellist C.F."/>
            <person name="Harrison R.J."/>
        </authorList>
    </citation>
    <scope>NUCLEOTIDE SEQUENCE [LARGE SCALE GENOMIC DNA]</scope>
    <source>
        <strain evidence="2 3">NOV-77</strain>
    </source>
</reference>
<evidence type="ECO:0000313" key="2">
    <source>
        <dbReference type="EMBL" id="KAE9331953.1"/>
    </source>
</evidence>
<accession>A0A6G0RG84</accession>
<feature type="signal peptide" evidence="1">
    <location>
        <begin position="1"/>
        <end position="32"/>
    </location>
</feature>
<organism evidence="2 3">
    <name type="scientific">Phytophthora fragariae</name>
    <dbReference type="NCBI Taxonomy" id="53985"/>
    <lineage>
        <taxon>Eukaryota</taxon>
        <taxon>Sar</taxon>
        <taxon>Stramenopiles</taxon>
        <taxon>Oomycota</taxon>
        <taxon>Peronosporomycetes</taxon>
        <taxon>Peronosporales</taxon>
        <taxon>Peronosporaceae</taxon>
        <taxon>Phytophthora</taxon>
    </lineage>
</organism>
<dbReference type="EMBL" id="QXFY01000975">
    <property type="protein sequence ID" value="KAE9331953.1"/>
    <property type="molecule type" value="Genomic_DNA"/>
</dbReference>
<dbReference type="AlphaFoldDB" id="A0A6G0RG84"/>
<sequence>MYRLLVQDPFQLGILAHFWISFLLLSHQPAQPQHDVHRSTNRERLRRLRRQRRSQTLAVPVETAWPRRCGD</sequence>
<feature type="chain" id="PRO_5026316877" description="Secreted protein" evidence="1">
    <location>
        <begin position="33"/>
        <end position="71"/>
    </location>
</feature>